<proteinExistence type="predicted"/>
<gene>
    <name evidence="2" type="ORF">OKIOD_LOCUS7365</name>
</gene>
<dbReference type="Proteomes" id="UP001158576">
    <property type="component" value="Chromosome XSR"/>
</dbReference>
<feature type="compositionally biased region" description="Basic and acidic residues" evidence="1">
    <location>
        <begin position="47"/>
        <end position="58"/>
    </location>
</feature>
<dbReference type="EMBL" id="OU015569">
    <property type="protein sequence ID" value="CAG5098594.1"/>
    <property type="molecule type" value="Genomic_DNA"/>
</dbReference>
<feature type="compositionally biased region" description="Basic and acidic residues" evidence="1">
    <location>
        <begin position="16"/>
        <end position="26"/>
    </location>
</feature>
<evidence type="ECO:0000313" key="2">
    <source>
        <dbReference type="EMBL" id="CAG5098594.1"/>
    </source>
</evidence>
<feature type="compositionally biased region" description="Polar residues" evidence="1">
    <location>
        <begin position="27"/>
        <end position="45"/>
    </location>
</feature>
<feature type="region of interest" description="Disordered" evidence="1">
    <location>
        <begin position="12"/>
        <end position="77"/>
    </location>
</feature>
<name>A0ABN7SDZ3_OIKDI</name>
<organism evidence="2 3">
    <name type="scientific">Oikopleura dioica</name>
    <name type="common">Tunicate</name>
    <dbReference type="NCBI Taxonomy" id="34765"/>
    <lineage>
        <taxon>Eukaryota</taxon>
        <taxon>Metazoa</taxon>
        <taxon>Chordata</taxon>
        <taxon>Tunicata</taxon>
        <taxon>Appendicularia</taxon>
        <taxon>Copelata</taxon>
        <taxon>Oikopleuridae</taxon>
        <taxon>Oikopleura</taxon>
    </lineage>
</organism>
<protein>
    <submittedName>
        <fullName evidence="2">Oidioi.mRNA.OKI2018_I69.XSR.g15807.t1.cds</fullName>
    </submittedName>
</protein>
<keyword evidence="3" id="KW-1185">Reference proteome</keyword>
<reference evidence="2 3" key="1">
    <citation type="submission" date="2021-04" db="EMBL/GenBank/DDBJ databases">
        <authorList>
            <person name="Bliznina A."/>
        </authorList>
    </citation>
    <scope>NUCLEOTIDE SEQUENCE [LARGE SCALE GENOMIC DNA]</scope>
</reference>
<accession>A0ABN7SDZ3</accession>
<sequence length="144" mass="16715">MVMVDRYLIFPPVENSRQEPAKRPKSVENQQAAQTSYSAEFTQKPYSRRESVRGEIGRRNKPQSAKTGTSHIFPLKREPVCQVNSSLTHLPNMSEPKTTSNYRDFYQDKPMTTIPSRRKLVSRNPIVSKEDNEHDKRIIILTRI</sequence>
<evidence type="ECO:0000256" key="1">
    <source>
        <dbReference type="SAM" id="MobiDB-lite"/>
    </source>
</evidence>
<evidence type="ECO:0000313" key="3">
    <source>
        <dbReference type="Proteomes" id="UP001158576"/>
    </source>
</evidence>